<accession>A0A6J3D9W2</accession>
<comment type="cofactor">
    <cofactor evidence="10">
        <name>a divalent metal cation</name>
        <dbReference type="ChEBI" id="CHEBI:60240"/>
    </cofactor>
    <text evidence="10">Binds 1 divalent metal cation per subunit.</text>
</comment>
<keyword evidence="12" id="KW-1185">Reference proteome</keyword>
<dbReference type="RefSeq" id="XP_032046097.1">
    <property type="nucleotide sequence ID" value="XM_032190206.1"/>
</dbReference>
<proteinExistence type="inferred from homology"/>
<dbReference type="SUPFAM" id="SSF53067">
    <property type="entry name" value="Actin-like ATPase domain"/>
    <property type="match status" value="1"/>
</dbReference>
<dbReference type="GO" id="GO:0002949">
    <property type="term" value="P:tRNA threonylcarbamoyladenosine modification"/>
    <property type="evidence" value="ECO:0007669"/>
    <property type="project" value="UniProtKB-UniRule"/>
</dbReference>
<organism evidence="12 13">
    <name type="scientific">Aythya fuligula</name>
    <name type="common">Tufted duck</name>
    <name type="synonym">Anas fuligula</name>
    <dbReference type="NCBI Taxonomy" id="219594"/>
    <lineage>
        <taxon>Eukaryota</taxon>
        <taxon>Metazoa</taxon>
        <taxon>Chordata</taxon>
        <taxon>Craniata</taxon>
        <taxon>Vertebrata</taxon>
        <taxon>Euteleostomi</taxon>
        <taxon>Archelosauria</taxon>
        <taxon>Archosauria</taxon>
        <taxon>Dinosauria</taxon>
        <taxon>Saurischia</taxon>
        <taxon>Theropoda</taxon>
        <taxon>Coelurosauria</taxon>
        <taxon>Aves</taxon>
        <taxon>Neognathae</taxon>
        <taxon>Galloanserae</taxon>
        <taxon>Anseriformes</taxon>
        <taxon>Anatidae</taxon>
        <taxon>Aythyinae</taxon>
        <taxon>Aythya</taxon>
    </lineage>
</organism>
<dbReference type="EC" id="2.3.1.234" evidence="2"/>
<dbReference type="GO" id="GO:0005739">
    <property type="term" value="C:mitochondrion"/>
    <property type="evidence" value="ECO:0007669"/>
    <property type="project" value="UniProtKB-SubCell"/>
</dbReference>
<keyword evidence="8 10" id="KW-0012">Acyltransferase</keyword>
<evidence type="ECO:0000256" key="6">
    <source>
        <dbReference type="ARBA" id="ARBA00022946"/>
    </source>
</evidence>
<evidence type="ECO:0000256" key="9">
    <source>
        <dbReference type="ARBA" id="ARBA00048117"/>
    </source>
</evidence>
<dbReference type="GO" id="GO:0061711">
    <property type="term" value="F:tRNA N(6)-L-threonylcarbamoyladenine synthase activity"/>
    <property type="evidence" value="ECO:0007669"/>
    <property type="project" value="UniProtKB-EC"/>
</dbReference>
<dbReference type="InterPro" id="IPR000905">
    <property type="entry name" value="Gcp-like_dom"/>
</dbReference>
<dbReference type="Proteomes" id="UP000504639">
    <property type="component" value="Chromosome 6"/>
</dbReference>
<dbReference type="PANTHER" id="PTHR11735:SF6">
    <property type="entry name" value="TRNA N6-ADENOSINE THREONYLCARBAMOYLTRANSFERASE, MITOCHONDRIAL"/>
    <property type="match status" value="1"/>
</dbReference>
<dbReference type="Gene3D" id="3.30.420.40">
    <property type="match status" value="2"/>
</dbReference>
<name>A0A6J3D9W2_AYTFU</name>
<feature type="domain" description="Gcp-like" evidence="11">
    <location>
        <begin position="57"/>
        <end position="362"/>
    </location>
</feature>
<dbReference type="InterPro" id="IPR022450">
    <property type="entry name" value="TsaD"/>
</dbReference>
<evidence type="ECO:0000259" key="11">
    <source>
        <dbReference type="Pfam" id="PF00814"/>
    </source>
</evidence>
<dbReference type="PANTHER" id="PTHR11735">
    <property type="entry name" value="TRNA N6-ADENOSINE THREONYLCARBAMOYLTRANSFERASE"/>
    <property type="match status" value="1"/>
</dbReference>
<evidence type="ECO:0000256" key="8">
    <source>
        <dbReference type="ARBA" id="ARBA00023315"/>
    </source>
</evidence>
<evidence type="ECO:0000256" key="10">
    <source>
        <dbReference type="HAMAP-Rule" id="MF_03179"/>
    </source>
</evidence>
<dbReference type="GeneID" id="116490738"/>
<dbReference type="GO" id="GO:0046872">
    <property type="term" value="F:metal ion binding"/>
    <property type="evidence" value="ECO:0007669"/>
    <property type="project" value="UniProtKB-KW"/>
</dbReference>
<dbReference type="Pfam" id="PF00814">
    <property type="entry name" value="TsaD"/>
    <property type="match status" value="1"/>
</dbReference>
<dbReference type="CDD" id="cd24134">
    <property type="entry name" value="ASKHA_NBD_OSGEPL1_QRI7_euk"/>
    <property type="match status" value="1"/>
</dbReference>
<evidence type="ECO:0000313" key="12">
    <source>
        <dbReference type="Proteomes" id="UP000504639"/>
    </source>
</evidence>
<comment type="similarity">
    <text evidence="10">Belongs to the KAE1 / TsaD family.</text>
</comment>
<dbReference type="InterPro" id="IPR043129">
    <property type="entry name" value="ATPase_NBD"/>
</dbReference>
<keyword evidence="6" id="KW-0809">Transit peptide</keyword>
<comment type="function">
    <text evidence="10">Required for the formation of a threonylcarbamoyl group on adenosine at position 37 (t(6)A37) in mitochondrial tRNAs that read codons beginning with adenine. Probably involved in the transfer of the threonylcarbamoyl moiety of threonylcarbamoyl-AMP (TC-AMP) to the N6 group of A37. Involved in mitochondrial genome maintenance.</text>
</comment>
<protein>
    <recommendedName>
        <fullName evidence="2">N(6)-L-threonylcarbamoyladenine synthase</fullName>
        <ecNumber evidence="2">2.3.1.234</ecNumber>
    </recommendedName>
</protein>
<evidence type="ECO:0000256" key="7">
    <source>
        <dbReference type="ARBA" id="ARBA00023128"/>
    </source>
</evidence>
<evidence type="ECO:0000256" key="2">
    <source>
        <dbReference type="ARBA" id="ARBA00012156"/>
    </source>
</evidence>
<dbReference type="FunFam" id="3.30.420.40:FF:000106">
    <property type="entry name" value="Probable tRNA N6-adenosine threonylcarbamoyltransferase, mitochondrial"/>
    <property type="match status" value="1"/>
</dbReference>
<dbReference type="InterPro" id="IPR017861">
    <property type="entry name" value="KAE1/TsaD"/>
</dbReference>
<evidence type="ECO:0000256" key="1">
    <source>
        <dbReference type="ARBA" id="ARBA00004173"/>
    </source>
</evidence>
<keyword evidence="7 10" id="KW-0496">Mitochondrion</keyword>
<sequence>MKSIARSLLRTARCSPAGGLRSRSTPCGKLHRPKLVLGIETSCDDTGAAVVDEAGNVLGEALQCQREVHLKTGGIIPHVAQQLHRENIEQVVKEALSVSGVSVNELTAIATTVKPGLALSLEVGLDYSLKLVNKYQKPFIPIHHMEAHALTIRLTNQVEFPFLVLLLSGGHCILAVAQGVSDFLLLGQSIDIAPGDMLDKVARRLSLIKHPECHSMAGGKAIEHLAQTGNRQQYTFRLPMQQYRNCDFSFSGLQNLINKTIIQKEKEEGIQEGELLSCVKDIAAAVQHVVAIHIIQRTYRAMLFCIKNGILSPKHATLVVSGGVASNQYIRKGLQALANANSFAFLSPPPRLCTDNGVMIAWNGIERLRAGLGVLNSTEGIRFEPKAPLGTDISNQVEEDSIKVPKLRKILQLAS</sequence>
<gene>
    <name evidence="13" type="primary">OSGEPL1</name>
</gene>
<keyword evidence="3 10" id="KW-0808">Transferase</keyword>
<evidence type="ECO:0000256" key="4">
    <source>
        <dbReference type="ARBA" id="ARBA00022694"/>
    </source>
</evidence>
<comment type="catalytic activity">
    <reaction evidence="9 10">
        <text>L-threonylcarbamoyladenylate + adenosine(37) in tRNA = N(6)-L-threonylcarbamoyladenosine(37) in tRNA + AMP + H(+)</text>
        <dbReference type="Rhea" id="RHEA:37059"/>
        <dbReference type="Rhea" id="RHEA-COMP:10162"/>
        <dbReference type="Rhea" id="RHEA-COMP:10163"/>
        <dbReference type="ChEBI" id="CHEBI:15378"/>
        <dbReference type="ChEBI" id="CHEBI:73682"/>
        <dbReference type="ChEBI" id="CHEBI:74411"/>
        <dbReference type="ChEBI" id="CHEBI:74418"/>
        <dbReference type="ChEBI" id="CHEBI:456215"/>
        <dbReference type="EC" id="2.3.1.234"/>
    </reaction>
</comment>
<dbReference type="NCBIfam" id="TIGR00329">
    <property type="entry name" value="gcp_kae1"/>
    <property type="match status" value="1"/>
</dbReference>
<dbReference type="AlphaFoldDB" id="A0A6J3D9W2"/>
<dbReference type="HAMAP" id="MF_01445">
    <property type="entry name" value="TsaD"/>
    <property type="match status" value="1"/>
</dbReference>
<dbReference type="PRINTS" id="PR00789">
    <property type="entry name" value="OSIALOPTASE"/>
</dbReference>
<evidence type="ECO:0000256" key="3">
    <source>
        <dbReference type="ARBA" id="ARBA00022679"/>
    </source>
</evidence>
<reference evidence="13" key="1">
    <citation type="submission" date="2025-08" db="UniProtKB">
        <authorList>
            <consortium name="RefSeq"/>
        </authorList>
    </citation>
    <scope>IDENTIFICATION</scope>
    <source>
        <tissue evidence="13">Lung</tissue>
    </source>
</reference>
<dbReference type="CTD" id="64172"/>
<keyword evidence="5 10" id="KW-0479">Metal-binding</keyword>
<evidence type="ECO:0000313" key="13">
    <source>
        <dbReference type="RefSeq" id="XP_032046097.1"/>
    </source>
</evidence>
<evidence type="ECO:0000256" key="5">
    <source>
        <dbReference type="ARBA" id="ARBA00022723"/>
    </source>
</evidence>
<keyword evidence="4 10" id="KW-0819">tRNA processing</keyword>
<comment type="subcellular location">
    <subcellularLocation>
        <location evidence="1 10">Mitochondrion</location>
    </subcellularLocation>
</comment>